<gene>
    <name evidence="3" type="ORF">FBQ73_12305</name>
</gene>
<evidence type="ECO:0000256" key="1">
    <source>
        <dbReference type="SAM" id="MobiDB-lite"/>
    </source>
</evidence>
<reference evidence="3 4" key="1">
    <citation type="submission" date="2019-05" db="EMBL/GenBank/DDBJ databases">
        <authorList>
            <person name="Zhou X."/>
        </authorList>
    </citation>
    <scope>NUCLEOTIDE SEQUENCE [LARGE SCALE GENOMIC DNA]</scope>
    <source>
        <strain evidence="3 4">DSM 432</strain>
    </source>
</reference>
<accession>A0A6C1KE52</accession>
<protein>
    <submittedName>
        <fullName evidence="3">Uncharacterized protein</fullName>
    </submittedName>
</protein>
<organism evidence="3 4">
    <name type="scientific">Xanthobacter autotrophicus</name>
    <dbReference type="NCBI Taxonomy" id="280"/>
    <lineage>
        <taxon>Bacteria</taxon>
        <taxon>Pseudomonadati</taxon>
        <taxon>Pseudomonadota</taxon>
        <taxon>Alphaproteobacteria</taxon>
        <taxon>Hyphomicrobiales</taxon>
        <taxon>Xanthobacteraceae</taxon>
        <taxon>Xanthobacter</taxon>
    </lineage>
</organism>
<comment type="caution">
    <text evidence="3">The sequence shown here is derived from an EMBL/GenBank/DDBJ whole genome shotgun (WGS) entry which is preliminary data.</text>
</comment>
<dbReference type="GeneID" id="95774237"/>
<dbReference type="Proteomes" id="UP000305131">
    <property type="component" value="Unassembled WGS sequence"/>
</dbReference>
<feature type="transmembrane region" description="Helical" evidence="2">
    <location>
        <begin position="31"/>
        <end position="52"/>
    </location>
</feature>
<dbReference type="AlphaFoldDB" id="A0A6C1KE52"/>
<keyword evidence="2" id="KW-0812">Transmembrane</keyword>
<sequence length="112" mass="11250">MKQLLNLFGGVAGLVVAGLVGLALFTLVGGLIVVAGIVITALVLGGGVYALVTGRAPGMRRGGFSSSFGSVRVFDLRTGRPFGASDGAPDENGMIDVTPPKPAARSHRDSGV</sequence>
<feature type="transmembrane region" description="Helical" evidence="2">
    <location>
        <begin position="7"/>
        <end position="25"/>
    </location>
</feature>
<dbReference type="EMBL" id="VAUP01000028">
    <property type="protein sequence ID" value="TLX42432.1"/>
    <property type="molecule type" value="Genomic_DNA"/>
</dbReference>
<dbReference type="OrthoDB" id="8456661at2"/>
<keyword evidence="2" id="KW-1133">Transmembrane helix</keyword>
<evidence type="ECO:0000256" key="2">
    <source>
        <dbReference type="SAM" id="Phobius"/>
    </source>
</evidence>
<evidence type="ECO:0000313" key="4">
    <source>
        <dbReference type="Proteomes" id="UP000305131"/>
    </source>
</evidence>
<proteinExistence type="predicted"/>
<evidence type="ECO:0000313" key="3">
    <source>
        <dbReference type="EMBL" id="TLX42432.1"/>
    </source>
</evidence>
<name>A0A6C1KE52_XANAU</name>
<keyword evidence="2" id="KW-0472">Membrane</keyword>
<dbReference type="RefSeq" id="WP_138399799.1">
    <property type="nucleotide sequence ID" value="NZ_JBAFVI010000008.1"/>
</dbReference>
<feature type="region of interest" description="Disordered" evidence="1">
    <location>
        <begin position="82"/>
        <end position="112"/>
    </location>
</feature>